<feature type="compositionally biased region" description="Low complexity" evidence="1">
    <location>
        <begin position="52"/>
        <end position="67"/>
    </location>
</feature>
<reference evidence="2 3" key="1">
    <citation type="journal article" date="2019" name="Nat. Microbiol.">
        <title>Mediterranean grassland soil C-N compound turnover is dependent on rainfall and depth, and is mediated by genomically divergent microorganisms.</title>
        <authorList>
            <person name="Diamond S."/>
            <person name="Andeer P.F."/>
            <person name="Li Z."/>
            <person name="Crits-Christoph A."/>
            <person name="Burstein D."/>
            <person name="Anantharaman K."/>
            <person name="Lane K.R."/>
            <person name="Thomas B.C."/>
            <person name="Pan C."/>
            <person name="Northen T.R."/>
            <person name="Banfield J.F."/>
        </authorList>
    </citation>
    <scope>NUCLEOTIDE SEQUENCE [LARGE SCALE GENOMIC DNA]</scope>
    <source>
        <strain evidence="2">WS_3</strain>
    </source>
</reference>
<comment type="caution">
    <text evidence="2">The sequence shown here is derived from an EMBL/GenBank/DDBJ whole genome shotgun (WGS) entry which is preliminary data.</text>
</comment>
<evidence type="ECO:0000313" key="2">
    <source>
        <dbReference type="EMBL" id="TMQ52275.1"/>
    </source>
</evidence>
<protein>
    <submittedName>
        <fullName evidence="2">Uncharacterized protein</fullName>
    </submittedName>
</protein>
<organism evidence="2 3">
    <name type="scientific">Eiseniibacteriota bacterium</name>
    <dbReference type="NCBI Taxonomy" id="2212470"/>
    <lineage>
        <taxon>Bacteria</taxon>
        <taxon>Candidatus Eiseniibacteriota</taxon>
    </lineage>
</organism>
<evidence type="ECO:0000313" key="3">
    <source>
        <dbReference type="Proteomes" id="UP000320184"/>
    </source>
</evidence>
<dbReference type="AlphaFoldDB" id="A0A538SLP9"/>
<evidence type="ECO:0000256" key="1">
    <source>
        <dbReference type="SAM" id="MobiDB-lite"/>
    </source>
</evidence>
<proteinExistence type="predicted"/>
<name>A0A538SLP9_UNCEI</name>
<dbReference type="EMBL" id="VBOT01000038">
    <property type="protein sequence ID" value="TMQ52275.1"/>
    <property type="molecule type" value="Genomic_DNA"/>
</dbReference>
<gene>
    <name evidence="2" type="ORF">E6K73_03330</name>
</gene>
<dbReference type="Proteomes" id="UP000320184">
    <property type="component" value="Unassembled WGS sequence"/>
</dbReference>
<sequence length="67" mass="6833">MNHRWASKSRGSPRTGSAFSGGGAASAPPFQMNGWTATRVGRPASTLTSISARPGTTPGARTTTRTG</sequence>
<accession>A0A538SLP9</accession>
<feature type="region of interest" description="Disordered" evidence="1">
    <location>
        <begin position="1"/>
        <end position="67"/>
    </location>
</feature>